<dbReference type="Proteomes" id="UP000803884">
    <property type="component" value="Unassembled WGS sequence"/>
</dbReference>
<dbReference type="Gene3D" id="2.60.120.10">
    <property type="entry name" value="Jelly Rolls"/>
    <property type="match status" value="1"/>
</dbReference>
<evidence type="ECO:0000313" key="2">
    <source>
        <dbReference type="Proteomes" id="UP000803884"/>
    </source>
</evidence>
<dbReference type="PANTHER" id="PTHR36448:SF3">
    <property type="entry name" value="CUPIN TYPE-2 DOMAIN-CONTAINING PROTEIN"/>
    <property type="match status" value="1"/>
</dbReference>
<proteinExistence type="predicted"/>
<gene>
    <name evidence="1" type="ORF">WHR41_01082</name>
</gene>
<dbReference type="RefSeq" id="XP_069232977.1">
    <property type="nucleotide sequence ID" value="XM_069369688.1"/>
</dbReference>
<dbReference type="EMBL" id="JAAQHG020000003">
    <property type="protein sequence ID" value="KAL1589872.1"/>
    <property type="molecule type" value="Genomic_DNA"/>
</dbReference>
<name>A0AB34KYA0_9PEZI</name>
<dbReference type="InterPro" id="IPR011051">
    <property type="entry name" value="RmlC_Cupin_sf"/>
</dbReference>
<dbReference type="SUPFAM" id="SSF51182">
    <property type="entry name" value="RmlC-like cupins"/>
    <property type="match status" value="1"/>
</dbReference>
<keyword evidence="2" id="KW-1185">Reference proteome</keyword>
<dbReference type="AlphaFoldDB" id="A0AB34KYA0"/>
<comment type="caution">
    <text evidence="1">The sequence shown here is derived from an EMBL/GenBank/DDBJ whole genome shotgun (WGS) entry which is preliminary data.</text>
</comment>
<evidence type="ECO:0008006" key="3">
    <source>
        <dbReference type="Google" id="ProtNLM"/>
    </source>
</evidence>
<accession>A0AB34KYA0</accession>
<protein>
    <recommendedName>
        <fullName evidence="3">Cupin type-1 domain-containing protein</fullName>
    </recommendedName>
</protein>
<evidence type="ECO:0000313" key="1">
    <source>
        <dbReference type="EMBL" id="KAL1589872.1"/>
    </source>
</evidence>
<reference evidence="1 2" key="1">
    <citation type="journal article" date="2020" name="Microbiol. Resour. Announc.">
        <title>Draft Genome Sequence of a Cladosporium Species Isolated from the Mesophotic Ascidian Didemnum maculosum.</title>
        <authorList>
            <person name="Gioti A."/>
            <person name="Siaperas R."/>
            <person name="Nikolaivits E."/>
            <person name="Le Goff G."/>
            <person name="Ouazzani J."/>
            <person name="Kotoulas G."/>
            <person name="Topakas E."/>
        </authorList>
    </citation>
    <scope>NUCLEOTIDE SEQUENCE [LARGE SCALE GENOMIC DNA]</scope>
    <source>
        <strain evidence="1 2">TM138-S3</strain>
    </source>
</reference>
<organism evidence="1 2">
    <name type="scientific">Cladosporium halotolerans</name>
    <dbReference type="NCBI Taxonomy" id="1052096"/>
    <lineage>
        <taxon>Eukaryota</taxon>
        <taxon>Fungi</taxon>
        <taxon>Dikarya</taxon>
        <taxon>Ascomycota</taxon>
        <taxon>Pezizomycotina</taxon>
        <taxon>Dothideomycetes</taxon>
        <taxon>Dothideomycetidae</taxon>
        <taxon>Cladosporiales</taxon>
        <taxon>Cladosporiaceae</taxon>
        <taxon>Cladosporium</taxon>
    </lineage>
</organism>
<sequence length="207" mass="22851">MPDTKTYHLPPTALIPNSPRPLIHYRNHFPSEHDRRPLALHERFARNGWATQWIWRYGKDQRSHYHSGAHECMVVLTGTARIRFGVADVVTGEDVIQGQEDGGVEVEASAGDVFILPAGTAHKTFETLPEAPLKLLTPGDGHAVDVEGLRGVNLEGFTMMGAYPEGSEWDFAVGGESEGAYERVWKVPKPRKDPVVGDGEGGLCELW</sequence>
<dbReference type="InterPro" id="IPR047121">
    <property type="entry name" value="YjiB-like"/>
</dbReference>
<dbReference type="GeneID" id="96002526"/>
<dbReference type="CDD" id="cd02219">
    <property type="entry name" value="cupin_YjlB-like"/>
    <property type="match status" value="1"/>
</dbReference>
<dbReference type="PANTHER" id="PTHR36448">
    <property type="entry name" value="BLR7373 PROTEIN"/>
    <property type="match status" value="1"/>
</dbReference>
<dbReference type="InterPro" id="IPR014710">
    <property type="entry name" value="RmlC-like_jellyroll"/>
</dbReference>